<protein>
    <recommendedName>
        <fullName evidence="3">Mobile element protein</fullName>
    </recommendedName>
</protein>
<accession>A0A0M4M5V4</accession>
<sequence>MLDQITKKSSRLTQARLARGFRSAKEACRVFWMELLQLYPA</sequence>
<gene>
    <name evidence="1" type="ORF">PU02_0690</name>
</gene>
<organism evidence="1 2">
    <name type="scientific">Bartonella ancashensis</name>
    <dbReference type="NCBI Taxonomy" id="1318743"/>
    <lineage>
        <taxon>Bacteria</taxon>
        <taxon>Pseudomonadati</taxon>
        <taxon>Pseudomonadota</taxon>
        <taxon>Alphaproteobacteria</taxon>
        <taxon>Hyphomicrobiales</taxon>
        <taxon>Bartonellaceae</taxon>
        <taxon>Bartonella</taxon>
    </lineage>
</organism>
<dbReference type="AlphaFoldDB" id="A0A0M4M5V4"/>
<dbReference type="EMBL" id="CP010401">
    <property type="protein sequence ID" value="ALE03504.1"/>
    <property type="molecule type" value="Genomic_DNA"/>
</dbReference>
<keyword evidence="2" id="KW-1185">Reference proteome</keyword>
<evidence type="ECO:0000313" key="1">
    <source>
        <dbReference type="EMBL" id="ALE03504.1"/>
    </source>
</evidence>
<proteinExistence type="predicted"/>
<name>A0A0M4M5V4_9HYPH</name>
<dbReference type="KEGG" id="banc:PU02_0690"/>
<evidence type="ECO:0008006" key="3">
    <source>
        <dbReference type="Google" id="ProtNLM"/>
    </source>
</evidence>
<reference evidence="1 2" key="1">
    <citation type="journal article" date="2015" name="Genome Announc.">
        <title>Complete Genome Sequence of Bartonella ancashensis Strain 20.00, Isolated from the Blood of a Patient with Verruga Peruana.</title>
        <authorList>
            <person name="Hang J."/>
            <person name="Mullins K.E."/>
            <person name="Clifford R.J."/>
            <person name="Onmus-Leone F."/>
            <person name="Yang Y."/>
            <person name="Jiang J."/>
            <person name="Leguia M."/>
            <person name="Kasper M.R."/>
            <person name="Maguina C."/>
            <person name="Lesho E.P."/>
            <person name="Jarman R.G."/>
            <person name="Richards A.L."/>
            <person name="Blazes D."/>
        </authorList>
    </citation>
    <scope>NUCLEOTIDE SEQUENCE [LARGE SCALE GENOMIC DNA]</scope>
    <source>
        <strain evidence="1 2">20.00</strain>
    </source>
</reference>
<dbReference type="Proteomes" id="UP000057213">
    <property type="component" value="Chromosome"/>
</dbReference>
<evidence type="ECO:0000313" key="2">
    <source>
        <dbReference type="Proteomes" id="UP000057213"/>
    </source>
</evidence>